<dbReference type="Gene3D" id="2.30.180.10">
    <property type="entry name" value="FAS1 domain"/>
    <property type="match status" value="2"/>
</dbReference>
<dbReference type="SUPFAM" id="SSF82153">
    <property type="entry name" value="FAS1 domain"/>
    <property type="match status" value="2"/>
</dbReference>
<evidence type="ECO:0000259" key="1">
    <source>
        <dbReference type="PROSITE" id="PS50213"/>
    </source>
</evidence>
<accession>A0AAJ5WUI4</accession>
<dbReference type="PANTHER" id="PTHR10900:SF77">
    <property type="entry name" value="FI19380P1"/>
    <property type="match status" value="1"/>
</dbReference>
<organism evidence="2 3">
    <name type="scientific">Candidatus Pseudobacter hemicellulosilyticus</name>
    <dbReference type="NCBI Taxonomy" id="3121375"/>
    <lineage>
        <taxon>Bacteria</taxon>
        <taxon>Pseudomonadati</taxon>
        <taxon>Bacteroidota</taxon>
        <taxon>Chitinophagia</taxon>
        <taxon>Chitinophagales</taxon>
        <taxon>Chitinophagaceae</taxon>
        <taxon>Pseudobacter</taxon>
    </lineage>
</organism>
<feature type="domain" description="FAS1" evidence="1">
    <location>
        <begin position="32"/>
        <end position="169"/>
    </location>
</feature>
<proteinExistence type="predicted"/>
<dbReference type="PROSITE" id="PS51257">
    <property type="entry name" value="PROKAR_LIPOPROTEIN"/>
    <property type="match status" value="1"/>
</dbReference>
<dbReference type="Proteomes" id="UP001220610">
    <property type="component" value="Chromosome"/>
</dbReference>
<sequence length="329" mass="36318">MKKIIPFILAGALMQACSKDEDNTVEGNDITNRLNFIIDDNKVNFSAFNNGLGRTAYRLSLAEEGPYTVLIPDNNGFVKAGYPTDQDVLTEDLAVLNKLIPYHITNGRWELNKLPFAFNQEIQSITGAKMYVTRWVKDGDTLVTINGTRVLSYNLNASNGLIQVIDNVLQPLVHENLSVAIADEQDLTYLNVALQRSGMKAELADISSTFTIFAPNNIAFIAAGFPTIESIQAADPATIRRMLEYNMFRSRKFMYDFMLTTDASGISQQQMMTSSNIAITLSDTNWDGVYDAVNIKGIGNATQGNIIRANVLAGNGVMHITDLLLKETI</sequence>
<dbReference type="PROSITE" id="PS50213">
    <property type="entry name" value="FAS1"/>
    <property type="match status" value="2"/>
</dbReference>
<dbReference type="InterPro" id="IPR000782">
    <property type="entry name" value="FAS1_domain"/>
</dbReference>
<dbReference type="SMART" id="SM00554">
    <property type="entry name" value="FAS1"/>
    <property type="match status" value="2"/>
</dbReference>
<evidence type="ECO:0000313" key="3">
    <source>
        <dbReference type="Proteomes" id="UP001220610"/>
    </source>
</evidence>
<dbReference type="Pfam" id="PF02469">
    <property type="entry name" value="Fasciclin"/>
    <property type="match status" value="2"/>
</dbReference>
<dbReference type="InterPro" id="IPR050904">
    <property type="entry name" value="Adhesion/Biosynth-related"/>
</dbReference>
<protein>
    <submittedName>
        <fullName evidence="2">Fasciclin domain-containing protein</fullName>
    </submittedName>
</protein>
<gene>
    <name evidence="2" type="ORF">P0Y53_00165</name>
</gene>
<dbReference type="InterPro" id="IPR036378">
    <property type="entry name" value="FAS1_dom_sf"/>
</dbReference>
<dbReference type="PANTHER" id="PTHR10900">
    <property type="entry name" value="PERIOSTIN-RELATED"/>
    <property type="match status" value="1"/>
</dbReference>
<evidence type="ECO:0000313" key="2">
    <source>
        <dbReference type="EMBL" id="WEK35897.1"/>
    </source>
</evidence>
<name>A0AAJ5WUI4_9BACT</name>
<dbReference type="AlphaFoldDB" id="A0AAJ5WUI4"/>
<feature type="domain" description="FAS1" evidence="1">
    <location>
        <begin position="174"/>
        <end position="325"/>
    </location>
</feature>
<dbReference type="EMBL" id="CP119311">
    <property type="protein sequence ID" value="WEK35897.1"/>
    <property type="molecule type" value="Genomic_DNA"/>
</dbReference>
<reference evidence="2" key="1">
    <citation type="submission" date="2023-03" db="EMBL/GenBank/DDBJ databases">
        <title>Andean soil-derived lignocellulolytic bacterial consortium as a source of novel taxa and putative plastic-active enzymes.</title>
        <authorList>
            <person name="Diaz-Garcia L."/>
            <person name="Chuvochina M."/>
            <person name="Feuerriegel G."/>
            <person name="Bunk B."/>
            <person name="Sproer C."/>
            <person name="Streit W.R."/>
            <person name="Rodriguez L.M."/>
            <person name="Overmann J."/>
            <person name="Jimenez D.J."/>
        </authorList>
    </citation>
    <scope>NUCLEOTIDE SEQUENCE</scope>
    <source>
        <strain evidence="2">MAG 7</strain>
    </source>
</reference>